<evidence type="ECO:0000313" key="3">
    <source>
        <dbReference type="Proteomes" id="UP001190700"/>
    </source>
</evidence>
<accession>A0AAE0LL50</accession>
<keyword evidence="3" id="KW-1185">Reference proteome</keyword>
<gene>
    <name evidence="2" type="ORF">CYMTET_3384</name>
</gene>
<comment type="caution">
    <text evidence="2">The sequence shown here is derived from an EMBL/GenBank/DDBJ whole genome shotgun (WGS) entry which is preliminary data.</text>
</comment>
<evidence type="ECO:0000313" key="2">
    <source>
        <dbReference type="EMBL" id="KAK3289172.1"/>
    </source>
</evidence>
<sequence length="111" mass="12395">MHDRRAAVDLLVIQQWARECHVTHVERGTALAGFRTTTAGATHGDSEAVKDLAEIILQLGRQLKKLEDKVNSHGFAPRAEKPKFNGREPKFRFAAKPLNDNGNFSQTEYPA</sequence>
<protein>
    <submittedName>
        <fullName evidence="2">Uncharacterized protein</fullName>
    </submittedName>
</protein>
<feature type="compositionally biased region" description="Basic and acidic residues" evidence="1">
    <location>
        <begin position="78"/>
        <end position="91"/>
    </location>
</feature>
<dbReference type="AlphaFoldDB" id="A0AAE0LL50"/>
<proteinExistence type="predicted"/>
<name>A0AAE0LL50_9CHLO</name>
<organism evidence="2 3">
    <name type="scientific">Cymbomonas tetramitiformis</name>
    <dbReference type="NCBI Taxonomy" id="36881"/>
    <lineage>
        <taxon>Eukaryota</taxon>
        <taxon>Viridiplantae</taxon>
        <taxon>Chlorophyta</taxon>
        <taxon>Pyramimonadophyceae</taxon>
        <taxon>Pyramimonadales</taxon>
        <taxon>Pyramimonadaceae</taxon>
        <taxon>Cymbomonas</taxon>
    </lineage>
</organism>
<feature type="compositionally biased region" description="Polar residues" evidence="1">
    <location>
        <begin position="100"/>
        <end position="111"/>
    </location>
</feature>
<dbReference type="Proteomes" id="UP001190700">
    <property type="component" value="Unassembled WGS sequence"/>
</dbReference>
<reference evidence="2 3" key="1">
    <citation type="journal article" date="2015" name="Genome Biol. Evol.">
        <title>Comparative Genomics of a Bacterivorous Green Alga Reveals Evolutionary Causalities and Consequences of Phago-Mixotrophic Mode of Nutrition.</title>
        <authorList>
            <person name="Burns J.A."/>
            <person name="Paasch A."/>
            <person name="Narechania A."/>
            <person name="Kim E."/>
        </authorList>
    </citation>
    <scope>NUCLEOTIDE SEQUENCE [LARGE SCALE GENOMIC DNA]</scope>
    <source>
        <strain evidence="2 3">PLY_AMNH</strain>
    </source>
</reference>
<evidence type="ECO:0000256" key="1">
    <source>
        <dbReference type="SAM" id="MobiDB-lite"/>
    </source>
</evidence>
<dbReference type="EMBL" id="LGRX02000209">
    <property type="protein sequence ID" value="KAK3289172.1"/>
    <property type="molecule type" value="Genomic_DNA"/>
</dbReference>
<feature type="region of interest" description="Disordered" evidence="1">
    <location>
        <begin position="74"/>
        <end position="111"/>
    </location>
</feature>